<dbReference type="SMART" id="SM01045">
    <property type="entry name" value="BURP"/>
    <property type="match status" value="1"/>
</dbReference>
<keyword evidence="3" id="KW-1185">Reference proteome</keyword>
<protein>
    <submittedName>
        <fullName evidence="2">BURP domain-containing protein BNM2A-like</fullName>
    </submittedName>
</protein>
<gene>
    <name evidence="2" type="ORF">Fot_18827</name>
</gene>
<dbReference type="EMBL" id="JBFOLJ010000005">
    <property type="protein sequence ID" value="KAL2537436.1"/>
    <property type="molecule type" value="Genomic_DNA"/>
</dbReference>
<dbReference type="InterPro" id="IPR044816">
    <property type="entry name" value="BURP"/>
</dbReference>
<accession>A0ABD1VJA2</accession>
<dbReference type="Pfam" id="PF03181">
    <property type="entry name" value="BURP"/>
    <property type="match status" value="1"/>
</dbReference>
<name>A0ABD1VJA2_9LAMI</name>
<dbReference type="PANTHER" id="PTHR31236:SF32">
    <property type="entry name" value="BURP DOMAIN PROTEIN USPL1-LIKE"/>
    <property type="match status" value="1"/>
</dbReference>
<dbReference type="AlphaFoldDB" id="A0ABD1VJA2"/>
<feature type="domain" description="BURP" evidence="1">
    <location>
        <begin position="101"/>
        <end position="317"/>
    </location>
</feature>
<evidence type="ECO:0000259" key="1">
    <source>
        <dbReference type="PROSITE" id="PS51277"/>
    </source>
</evidence>
<evidence type="ECO:0000313" key="2">
    <source>
        <dbReference type="EMBL" id="KAL2537436.1"/>
    </source>
</evidence>
<dbReference type="InterPro" id="IPR004873">
    <property type="entry name" value="BURP_dom"/>
</dbReference>
<sequence>MFDDFGAKVNLGENNIGGILRELEQWILGLHFAGANGSGARKFAGENLSDSRNQDHASNQVKIQDFKENMKIMLADHHKMHIEHVHADALSSPMDPSLNVFFLEEDLKQGNSMPIYFPRRGPSSSHLLSKEEANSIPFESSKVPNLLEFFKFLPGSPQAKAMEETLQQCETKPIKGETKFCATSLESMLNFVQMIFGFGTEIKVFSTIHLRQSNVHLQKYTIIEVPEEISAPKLVACHTMPYPYAVYYCHHQESKSKVFKVYLSGENGDSIEAIAVCHMDTSNWSHNHVSFRVLGIEPGTSPVCHFFPADNFAWVPSTTLMQS</sequence>
<dbReference type="PROSITE" id="PS51277">
    <property type="entry name" value="BURP"/>
    <property type="match status" value="1"/>
</dbReference>
<organism evidence="2 3">
    <name type="scientific">Forsythia ovata</name>
    <dbReference type="NCBI Taxonomy" id="205694"/>
    <lineage>
        <taxon>Eukaryota</taxon>
        <taxon>Viridiplantae</taxon>
        <taxon>Streptophyta</taxon>
        <taxon>Embryophyta</taxon>
        <taxon>Tracheophyta</taxon>
        <taxon>Spermatophyta</taxon>
        <taxon>Magnoliopsida</taxon>
        <taxon>eudicotyledons</taxon>
        <taxon>Gunneridae</taxon>
        <taxon>Pentapetalae</taxon>
        <taxon>asterids</taxon>
        <taxon>lamiids</taxon>
        <taxon>Lamiales</taxon>
        <taxon>Oleaceae</taxon>
        <taxon>Forsythieae</taxon>
        <taxon>Forsythia</taxon>
    </lineage>
</organism>
<comment type="caution">
    <text evidence="2">The sequence shown here is derived from an EMBL/GenBank/DDBJ whole genome shotgun (WGS) entry which is preliminary data.</text>
</comment>
<dbReference type="PANTHER" id="PTHR31236">
    <property type="entry name" value="BURP DOMAIN PROTEIN USPL1-LIKE"/>
    <property type="match status" value="1"/>
</dbReference>
<proteinExistence type="predicted"/>
<dbReference type="Proteomes" id="UP001604277">
    <property type="component" value="Unassembled WGS sequence"/>
</dbReference>
<reference evidence="3" key="1">
    <citation type="submission" date="2024-07" db="EMBL/GenBank/DDBJ databases">
        <title>Two chromosome-level genome assemblies of Korean endemic species Abeliophyllum distichum and Forsythia ovata (Oleaceae).</title>
        <authorList>
            <person name="Jang H."/>
        </authorList>
    </citation>
    <scope>NUCLEOTIDE SEQUENCE [LARGE SCALE GENOMIC DNA]</scope>
</reference>
<evidence type="ECO:0000313" key="3">
    <source>
        <dbReference type="Proteomes" id="UP001604277"/>
    </source>
</evidence>